<proteinExistence type="predicted"/>
<dbReference type="Proteomes" id="UP000326570">
    <property type="component" value="Unassembled WGS sequence"/>
</dbReference>
<reference evidence="1 2" key="1">
    <citation type="submission" date="2019-09" db="EMBL/GenBank/DDBJ databases">
        <title>Genome sequence of Adhaeribacter sp. M2.</title>
        <authorList>
            <person name="Srinivasan S."/>
        </authorList>
    </citation>
    <scope>NUCLEOTIDE SEQUENCE [LARGE SCALE GENOMIC DNA]</scope>
    <source>
        <strain evidence="1 2">M2</strain>
    </source>
</reference>
<dbReference type="AlphaFoldDB" id="A0A5N1J6I1"/>
<dbReference type="EMBL" id="VTWT01000003">
    <property type="protein sequence ID" value="KAA9340213.1"/>
    <property type="molecule type" value="Genomic_DNA"/>
</dbReference>
<sequence>MLKKVNTVLLGLAVLLTVGCGKDDPEPDQSGNLPVAAARNCQLISASSHVYGYAYEYEYNAAGQITKAILTSPLTYLSNYDVVEYNSIGLLSKVTKYKPDNVFLEYRVYEYTADSLIKKDTKYTRTDPADSTYIGPFSFNEYSYDASKRLTKITYYSSDQPATPRGITSYTYRPDGSILEELTGNTLNSLGTATEYWFTNSKAPVQKVAYFNLRETLKAPSAGIIFNKVPATIRQTNYDNNGNVSSQYTFNYTYTHNADGYPVIQAMGNPGQQPLINTWAYNCQ</sequence>
<evidence type="ECO:0000313" key="1">
    <source>
        <dbReference type="EMBL" id="KAA9340213.1"/>
    </source>
</evidence>
<evidence type="ECO:0000313" key="2">
    <source>
        <dbReference type="Proteomes" id="UP000326570"/>
    </source>
</evidence>
<dbReference type="RefSeq" id="WP_150903286.1">
    <property type="nucleotide sequence ID" value="NZ_VTWT01000003.1"/>
</dbReference>
<dbReference type="Gene3D" id="3.90.930.1">
    <property type="match status" value="1"/>
</dbReference>
<name>A0A5N1J6I1_9BACT</name>
<gene>
    <name evidence="1" type="ORF">F0P94_07650</name>
</gene>
<organism evidence="1 2">
    <name type="scientific">Adhaeribacter soli</name>
    <dbReference type="NCBI Taxonomy" id="2607655"/>
    <lineage>
        <taxon>Bacteria</taxon>
        <taxon>Pseudomonadati</taxon>
        <taxon>Bacteroidota</taxon>
        <taxon>Cytophagia</taxon>
        <taxon>Cytophagales</taxon>
        <taxon>Hymenobacteraceae</taxon>
        <taxon>Adhaeribacter</taxon>
    </lineage>
</organism>
<protein>
    <recommendedName>
        <fullName evidence="3">DUF4595 domain-containing protein</fullName>
    </recommendedName>
</protein>
<dbReference type="PROSITE" id="PS51257">
    <property type="entry name" value="PROKAR_LIPOPROTEIN"/>
    <property type="match status" value="1"/>
</dbReference>
<evidence type="ECO:0008006" key="3">
    <source>
        <dbReference type="Google" id="ProtNLM"/>
    </source>
</evidence>
<keyword evidence="2" id="KW-1185">Reference proteome</keyword>
<accession>A0A5N1J6I1</accession>
<comment type="caution">
    <text evidence="1">The sequence shown here is derived from an EMBL/GenBank/DDBJ whole genome shotgun (WGS) entry which is preliminary data.</text>
</comment>